<protein>
    <submittedName>
        <fullName evidence="6">TetR/AcrR family transcriptional regulator</fullName>
    </submittedName>
</protein>
<organism evidence="6 7">
    <name type="scientific">Streptomyces coeruleoprunus</name>
    <dbReference type="NCBI Taxonomy" id="285563"/>
    <lineage>
        <taxon>Bacteria</taxon>
        <taxon>Bacillati</taxon>
        <taxon>Actinomycetota</taxon>
        <taxon>Actinomycetes</taxon>
        <taxon>Kitasatosporales</taxon>
        <taxon>Streptomycetaceae</taxon>
        <taxon>Streptomyces</taxon>
    </lineage>
</organism>
<evidence type="ECO:0000313" key="6">
    <source>
        <dbReference type="EMBL" id="MFC5024373.1"/>
    </source>
</evidence>
<dbReference type="InterPro" id="IPR004111">
    <property type="entry name" value="Repressor_TetR_C"/>
</dbReference>
<keyword evidence="7" id="KW-1185">Reference proteome</keyword>
<evidence type="ECO:0000256" key="4">
    <source>
        <dbReference type="PROSITE-ProRule" id="PRU00335"/>
    </source>
</evidence>
<dbReference type="SUPFAM" id="SSF46689">
    <property type="entry name" value="Homeodomain-like"/>
    <property type="match status" value="1"/>
</dbReference>
<dbReference type="InterPro" id="IPR009057">
    <property type="entry name" value="Homeodomain-like_sf"/>
</dbReference>
<evidence type="ECO:0000256" key="3">
    <source>
        <dbReference type="ARBA" id="ARBA00023163"/>
    </source>
</evidence>
<keyword evidence="1" id="KW-0805">Transcription regulation</keyword>
<evidence type="ECO:0000313" key="7">
    <source>
        <dbReference type="Proteomes" id="UP001595829"/>
    </source>
</evidence>
<keyword evidence="2 4" id="KW-0238">DNA-binding</keyword>
<dbReference type="Gene3D" id="1.10.357.10">
    <property type="entry name" value="Tetracycline Repressor, domain 2"/>
    <property type="match status" value="1"/>
</dbReference>
<dbReference type="Gene3D" id="1.10.10.60">
    <property type="entry name" value="Homeodomain-like"/>
    <property type="match status" value="1"/>
</dbReference>
<dbReference type="RefSeq" id="WP_345686552.1">
    <property type="nucleotide sequence ID" value="NZ_BAABIT010000001.1"/>
</dbReference>
<reference evidence="7" key="1">
    <citation type="journal article" date="2019" name="Int. J. Syst. Evol. Microbiol.">
        <title>The Global Catalogue of Microorganisms (GCM) 10K type strain sequencing project: providing services to taxonomists for standard genome sequencing and annotation.</title>
        <authorList>
            <consortium name="The Broad Institute Genomics Platform"/>
            <consortium name="The Broad Institute Genome Sequencing Center for Infectious Disease"/>
            <person name="Wu L."/>
            <person name="Ma J."/>
        </authorList>
    </citation>
    <scope>NUCLEOTIDE SEQUENCE [LARGE SCALE GENOMIC DNA]</scope>
    <source>
        <strain evidence="7">CGMCC 4.1648</strain>
    </source>
</reference>
<name>A0ABV9XJS0_9ACTN</name>
<dbReference type="InterPro" id="IPR050109">
    <property type="entry name" value="HTH-type_TetR-like_transc_reg"/>
</dbReference>
<proteinExistence type="predicted"/>
<evidence type="ECO:0000256" key="1">
    <source>
        <dbReference type="ARBA" id="ARBA00023015"/>
    </source>
</evidence>
<sequence length="240" mass="26017">MSDGSPGAGRARLSRERVLRAALAVADGEGLPAVSMRRVAEELGVETMALYRYTPSKDDLLDGLVETLFLELEERLADAGHPAVAGPTPGHLARTDLRRALHGLASEMYRVAEAHPNVVSLCATRPLTVPLTRRPPAVLRVHERLLTLLHAAGVEERAALRTYRAFISWVLGYIVIDLREVVDDPDEPDPAFRLGLHRLPAKDFPMLRAAGPRLAERGHEEQLTAGVDALLNGLGAGDGE</sequence>
<comment type="caution">
    <text evidence="6">The sequence shown here is derived from an EMBL/GenBank/DDBJ whole genome shotgun (WGS) entry which is preliminary data.</text>
</comment>
<dbReference type="InterPro" id="IPR036271">
    <property type="entry name" value="Tet_transcr_reg_TetR-rel_C_sf"/>
</dbReference>
<evidence type="ECO:0000259" key="5">
    <source>
        <dbReference type="PROSITE" id="PS50977"/>
    </source>
</evidence>
<evidence type="ECO:0000256" key="2">
    <source>
        <dbReference type="ARBA" id="ARBA00023125"/>
    </source>
</evidence>
<gene>
    <name evidence="6" type="ORF">ACFPM3_19790</name>
</gene>
<dbReference type="PROSITE" id="PS50977">
    <property type="entry name" value="HTH_TETR_2"/>
    <property type="match status" value="1"/>
</dbReference>
<dbReference type="PANTHER" id="PTHR30055">
    <property type="entry name" value="HTH-TYPE TRANSCRIPTIONAL REGULATOR RUTR"/>
    <property type="match status" value="1"/>
</dbReference>
<dbReference type="Proteomes" id="UP001595829">
    <property type="component" value="Unassembled WGS sequence"/>
</dbReference>
<dbReference type="PANTHER" id="PTHR30055:SF151">
    <property type="entry name" value="TRANSCRIPTIONAL REGULATORY PROTEIN"/>
    <property type="match status" value="1"/>
</dbReference>
<dbReference type="EMBL" id="JBHSJD010000014">
    <property type="protein sequence ID" value="MFC5024373.1"/>
    <property type="molecule type" value="Genomic_DNA"/>
</dbReference>
<feature type="DNA-binding region" description="H-T-H motif" evidence="4">
    <location>
        <begin position="35"/>
        <end position="54"/>
    </location>
</feature>
<dbReference type="InterPro" id="IPR001647">
    <property type="entry name" value="HTH_TetR"/>
</dbReference>
<dbReference type="SUPFAM" id="SSF48498">
    <property type="entry name" value="Tetracyclin repressor-like, C-terminal domain"/>
    <property type="match status" value="1"/>
</dbReference>
<accession>A0ABV9XJS0</accession>
<dbReference type="Pfam" id="PF00440">
    <property type="entry name" value="TetR_N"/>
    <property type="match status" value="1"/>
</dbReference>
<feature type="domain" description="HTH tetR-type" evidence="5">
    <location>
        <begin position="12"/>
        <end position="72"/>
    </location>
</feature>
<keyword evidence="3" id="KW-0804">Transcription</keyword>
<dbReference type="Pfam" id="PF02909">
    <property type="entry name" value="TetR_C_1"/>
    <property type="match status" value="1"/>
</dbReference>